<reference evidence="1 2" key="1">
    <citation type="journal article" date="2021" name="Sci. Rep.">
        <title>The genome of the diatom Chaetoceros tenuissimus carries an ancient integrated fragment of an extant virus.</title>
        <authorList>
            <person name="Hongo Y."/>
            <person name="Kimura K."/>
            <person name="Takaki Y."/>
            <person name="Yoshida Y."/>
            <person name="Baba S."/>
            <person name="Kobayashi G."/>
            <person name="Nagasaki K."/>
            <person name="Hano T."/>
            <person name="Tomaru Y."/>
        </authorList>
    </citation>
    <scope>NUCLEOTIDE SEQUENCE [LARGE SCALE GENOMIC DNA]</scope>
    <source>
        <strain evidence="1 2">NIES-3715</strain>
    </source>
</reference>
<organism evidence="1 2">
    <name type="scientific">Chaetoceros tenuissimus</name>
    <dbReference type="NCBI Taxonomy" id="426638"/>
    <lineage>
        <taxon>Eukaryota</taxon>
        <taxon>Sar</taxon>
        <taxon>Stramenopiles</taxon>
        <taxon>Ochrophyta</taxon>
        <taxon>Bacillariophyta</taxon>
        <taxon>Coscinodiscophyceae</taxon>
        <taxon>Chaetocerotophycidae</taxon>
        <taxon>Chaetocerotales</taxon>
        <taxon>Chaetocerotaceae</taxon>
        <taxon>Chaetoceros</taxon>
    </lineage>
</organism>
<dbReference type="EMBL" id="BLLK01000072">
    <property type="protein sequence ID" value="GFH61168.1"/>
    <property type="molecule type" value="Genomic_DNA"/>
</dbReference>
<evidence type="ECO:0000313" key="1">
    <source>
        <dbReference type="EMBL" id="GFH61168.1"/>
    </source>
</evidence>
<protein>
    <submittedName>
        <fullName evidence="1">Uncharacterized protein</fullName>
    </submittedName>
</protein>
<keyword evidence="2" id="KW-1185">Reference proteome</keyword>
<evidence type="ECO:0000313" key="2">
    <source>
        <dbReference type="Proteomes" id="UP001054902"/>
    </source>
</evidence>
<comment type="caution">
    <text evidence="1">The sequence shown here is derived from an EMBL/GenBank/DDBJ whole genome shotgun (WGS) entry which is preliminary data.</text>
</comment>
<accession>A0AAD3DB56</accession>
<dbReference type="AlphaFoldDB" id="A0AAD3DB56"/>
<name>A0AAD3DB56_9STRA</name>
<dbReference type="Proteomes" id="UP001054902">
    <property type="component" value="Unassembled WGS sequence"/>
</dbReference>
<proteinExistence type="predicted"/>
<sequence>MSFYKYLIHSFILNNCCRCLIYSTRQRRSTLAKKDQLVVKCKGPREKLALVTKKGFAFPYHPTDPSQFVYLSREHAKALISRKEVSLQEYQQYLNENKTNSVQVQTFGIPKVGLRIEYEPDESQVQIKPSSTYRTSEPIEHFESGGITLSHYIHQKCINITCRKSFLQPFVKTFNFFSFKRSGADSLGTNYYQSINQSTQPNPTARKGPSTIEGSAFWRETWDPTWLPLCNKVVNELVKFSLELEVSFCPLTDCFNLTVYKAANCVVSQNRFGSINILTFGDKYLIGFSNEEHVDTNDWLGEDIDVEVEKLVYQLKHSTASLKKNIQSYKDYSNKECQLRLKKYVKLSNAVKYLLKLGKLGGKHRIPRYETPTTCGYKFVDERMDLAFEICAYFLHPSIGVAVRLVSNIFHWFRAARHTHHTSVPVLFCKEKQIITFNDSCMGRWWIRSQNPALRIVRKSLQWQGVIKV</sequence>
<gene>
    <name evidence="1" type="ORF">CTEN210_17644</name>
</gene>